<accession>A0A223LLL1</accession>
<dbReference type="GeneID" id="39640173"/>
<protein>
    <submittedName>
        <fullName evidence="1">Uncharacterized protein</fullName>
    </submittedName>
</protein>
<reference evidence="1" key="1">
    <citation type="submission" date="2017-05" db="EMBL/GenBank/DDBJ databases">
        <title>Complete sequence of pE20-KPC.</title>
        <authorList>
            <person name="Li B."/>
            <person name="Feng J."/>
            <person name="Zeng L."/>
            <person name="Jiang X."/>
            <person name="Zhan Z."/>
            <person name="Luo W."/>
            <person name="Zhao Y."/>
            <person name="Zhou D."/>
        </authorList>
    </citation>
    <scope>NUCLEOTIDE SEQUENCE</scope>
    <source>
        <strain evidence="1">E20</strain>
        <plasmid evidence="1">pE20-KPC</plasmid>
    </source>
</reference>
<dbReference type="EMBL" id="MF156709">
    <property type="protein sequence ID" value="ASU04919.1"/>
    <property type="molecule type" value="Genomic_DNA"/>
</dbReference>
<organism evidence="1">
    <name type="scientific">Klebsiella aerogenes</name>
    <name type="common">Enterobacter aerogenes</name>
    <dbReference type="NCBI Taxonomy" id="548"/>
    <lineage>
        <taxon>Bacteria</taxon>
        <taxon>Pseudomonadati</taxon>
        <taxon>Pseudomonadota</taxon>
        <taxon>Gammaproteobacteria</taxon>
        <taxon>Enterobacterales</taxon>
        <taxon>Enterobacteriaceae</taxon>
        <taxon>Klebsiella/Raoultella group</taxon>
        <taxon>Klebsiella</taxon>
    </lineage>
</organism>
<dbReference type="RefSeq" id="WP_125177031.1">
    <property type="nucleotide sequence ID" value="NZ_MF156709.1"/>
</dbReference>
<dbReference type="AlphaFoldDB" id="A0A223LLL1"/>
<geneLocation type="plasmid" evidence="1">
    <name>pE20-KPC</name>
</geneLocation>
<proteinExistence type="predicted"/>
<sequence length="78" mass="8728">MLTHTLPVTTGIFSKLQQNNDEKRQSVFLMNAVAVAAVRYVKSDKKAGGVAVIFCVAQAKKKPFIFMKGLSINRWWLS</sequence>
<name>A0A223LLL1_KLEAE</name>
<keyword evidence="1" id="KW-0614">Plasmid</keyword>
<evidence type="ECO:0000313" key="1">
    <source>
        <dbReference type="EMBL" id="ASU04919.1"/>
    </source>
</evidence>